<dbReference type="GO" id="GO:0032259">
    <property type="term" value="P:methylation"/>
    <property type="evidence" value="ECO:0007669"/>
    <property type="project" value="UniProtKB-KW"/>
</dbReference>
<evidence type="ECO:0000256" key="4">
    <source>
        <dbReference type="ARBA" id="ARBA00022691"/>
    </source>
</evidence>
<dbReference type="InterPro" id="IPR014777">
    <property type="entry name" value="4pyrrole_Mease_sub1"/>
</dbReference>
<dbReference type="Proteomes" id="UP001422074">
    <property type="component" value="Unassembled WGS sequence"/>
</dbReference>
<dbReference type="CDD" id="cd11642">
    <property type="entry name" value="SUMT"/>
    <property type="match status" value="1"/>
</dbReference>
<dbReference type="InterPro" id="IPR014776">
    <property type="entry name" value="4pyrrole_Mease_sub2"/>
</dbReference>
<keyword evidence="8" id="KW-1185">Reference proteome</keyword>
<dbReference type="EC" id="2.1.1.107" evidence="1"/>
<dbReference type="PANTHER" id="PTHR45790:SF3">
    <property type="entry name" value="S-ADENOSYL-L-METHIONINE-DEPENDENT UROPORPHYRINOGEN III METHYLTRANSFERASE, CHLOROPLASTIC"/>
    <property type="match status" value="1"/>
</dbReference>
<evidence type="ECO:0000313" key="8">
    <source>
        <dbReference type="Proteomes" id="UP001422074"/>
    </source>
</evidence>
<dbReference type="EMBL" id="JBDFRB010000001">
    <property type="protein sequence ID" value="MEN2743027.1"/>
    <property type="molecule type" value="Genomic_DNA"/>
</dbReference>
<dbReference type="NCBIfam" id="NF004790">
    <property type="entry name" value="PRK06136.1"/>
    <property type="match status" value="1"/>
</dbReference>
<gene>
    <name evidence="7" type="primary">cobA</name>
    <name evidence="7" type="ORF">ABCQ75_00550</name>
</gene>
<dbReference type="InterPro" id="IPR000878">
    <property type="entry name" value="4pyrrol_Mease"/>
</dbReference>
<dbReference type="SUPFAM" id="SSF53790">
    <property type="entry name" value="Tetrapyrrole methylase"/>
    <property type="match status" value="1"/>
</dbReference>
<name>A0ABU9WVV5_9MICC</name>
<keyword evidence="4" id="KW-0949">S-adenosyl-L-methionine</keyword>
<dbReference type="RefSeq" id="WP_345882447.1">
    <property type="nucleotide sequence ID" value="NZ_JBDFRB010000001.1"/>
</dbReference>
<evidence type="ECO:0000259" key="6">
    <source>
        <dbReference type="Pfam" id="PF00590"/>
    </source>
</evidence>
<dbReference type="Gene3D" id="3.30.950.10">
    <property type="entry name" value="Methyltransferase, Cobalt-precorrin-4 Transmethylase, Domain 2"/>
    <property type="match status" value="1"/>
</dbReference>
<proteinExistence type="predicted"/>
<evidence type="ECO:0000256" key="5">
    <source>
        <dbReference type="ARBA" id="ARBA00023244"/>
    </source>
</evidence>
<evidence type="ECO:0000256" key="1">
    <source>
        <dbReference type="ARBA" id="ARBA00012162"/>
    </source>
</evidence>
<sequence>MQPNLSLSLSLEGLPVVVLGDAEESRQALARYRRAGARIAFYDSPEAYLGAVAVPSRPALVAVVGSAAQRSAAGAPDAGWAPVLAHYRTLGVPQVQEPAAGPRGHVTLVGGGPGSRGLLTSDALEALRDADVVLYDRLAPWQELAGLTAAQLIDVGKLPGHHKVPQEEINRLIVEHAQHGCGGRGANVVRLKGGDPFVFGRGGEEAAACAAAGVPVRVVSGISSAVAVPAAAGIPVTHRGVSHSFTVVSGHAPLTSTEHESLAGLAAEGGTVVVLMGIATLPHLAAGLRRAGLDSGTPLAVVERGHLAGQRTTVTELGRAEAETGGCANPAVIVIGEVVRLAGFGAAGAAAELEGLAEQLLAHPAGAEPVGAAPAGGRA</sequence>
<reference evidence="7 8" key="1">
    <citation type="submission" date="2024-05" db="EMBL/GenBank/DDBJ databases">
        <title>Sinomonas sp. nov., isolated from a waste landfill.</title>
        <authorList>
            <person name="Zhao Y."/>
        </authorList>
    </citation>
    <scope>NUCLEOTIDE SEQUENCE [LARGE SCALE GENOMIC DNA]</scope>
    <source>
        <strain evidence="7 8">CCTCC AB2014300</strain>
    </source>
</reference>
<comment type="caution">
    <text evidence="7">The sequence shown here is derived from an EMBL/GenBank/DDBJ whole genome shotgun (WGS) entry which is preliminary data.</text>
</comment>
<dbReference type="GO" id="GO:0004851">
    <property type="term" value="F:uroporphyrin-III C-methyltransferase activity"/>
    <property type="evidence" value="ECO:0007669"/>
    <property type="project" value="UniProtKB-EC"/>
</dbReference>
<evidence type="ECO:0000256" key="3">
    <source>
        <dbReference type="ARBA" id="ARBA00022679"/>
    </source>
</evidence>
<dbReference type="NCBIfam" id="TIGR01469">
    <property type="entry name" value="cobA_cysG_Cterm"/>
    <property type="match status" value="1"/>
</dbReference>
<dbReference type="PANTHER" id="PTHR45790">
    <property type="entry name" value="SIROHEME SYNTHASE-RELATED"/>
    <property type="match status" value="1"/>
</dbReference>
<dbReference type="Gene3D" id="3.40.1010.10">
    <property type="entry name" value="Cobalt-precorrin-4 Transmethylase, Domain 1"/>
    <property type="match status" value="1"/>
</dbReference>
<keyword evidence="3 7" id="KW-0808">Transferase</keyword>
<evidence type="ECO:0000313" key="7">
    <source>
        <dbReference type="EMBL" id="MEN2743027.1"/>
    </source>
</evidence>
<keyword evidence="5" id="KW-0627">Porphyrin biosynthesis</keyword>
<accession>A0ABU9WVV5</accession>
<dbReference type="InterPro" id="IPR035996">
    <property type="entry name" value="4pyrrol_Methylase_sf"/>
</dbReference>
<organism evidence="7 8">
    <name type="scientific">Sinomonas halotolerans</name>
    <dbReference type="NCBI Taxonomy" id="1644133"/>
    <lineage>
        <taxon>Bacteria</taxon>
        <taxon>Bacillati</taxon>
        <taxon>Actinomycetota</taxon>
        <taxon>Actinomycetes</taxon>
        <taxon>Micrococcales</taxon>
        <taxon>Micrococcaceae</taxon>
        <taxon>Sinomonas</taxon>
    </lineage>
</organism>
<evidence type="ECO:0000256" key="2">
    <source>
        <dbReference type="ARBA" id="ARBA00022603"/>
    </source>
</evidence>
<keyword evidence="2 7" id="KW-0489">Methyltransferase</keyword>
<dbReference type="Pfam" id="PF00590">
    <property type="entry name" value="TP_methylase"/>
    <property type="match status" value="1"/>
</dbReference>
<protein>
    <recommendedName>
        <fullName evidence="1">uroporphyrinogen-III C-methyltransferase</fullName>
        <ecNumber evidence="1">2.1.1.107</ecNumber>
    </recommendedName>
</protein>
<dbReference type="InterPro" id="IPR050161">
    <property type="entry name" value="Siro_Cobalamin_biosynth"/>
</dbReference>
<dbReference type="InterPro" id="IPR006366">
    <property type="entry name" value="CobA/CysG_C"/>
</dbReference>
<feature type="domain" description="Tetrapyrrole methylase" evidence="6">
    <location>
        <begin position="106"/>
        <end position="319"/>
    </location>
</feature>